<proteinExistence type="predicted"/>
<evidence type="ECO:0000313" key="4">
    <source>
        <dbReference type="Proteomes" id="UP000627369"/>
    </source>
</evidence>
<dbReference type="RefSeq" id="WP_189668213.1">
    <property type="nucleotide sequence ID" value="NZ_BNAS01000001.1"/>
</dbReference>
<evidence type="ECO:0000313" key="3">
    <source>
        <dbReference type="EMBL" id="GHH68253.1"/>
    </source>
</evidence>
<accession>A0A919FLU5</accession>
<keyword evidence="1" id="KW-0560">Oxidoreductase</keyword>
<dbReference type="Pfam" id="PF01243">
    <property type="entry name" value="PNPOx_N"/>
    <property type="match status" value="1"/>
</dbReference>
<organism evidence="3 4">
    <name type="scientific">Promicromonospora soli</name>
    <dbReference type="NCBI Taxonomy" id="2035533"/>
    <lineage>
        <taxon>Bacteria</taxon>
        <taxon>Bacillati</taxon>
        <taxon>Actinomycetota</taxon>
        <taxon>Actinomycetes</taxon>
        <taxon>Micrococcales</taxon>
        <taxon>Promicromonosporaceae</taxon>
        <taxon>Promicromonospora</taxon>
    </lineage>
</organism>
<reference evidence="3" key="2">
    <citation type="submission" date="2020-09" db="EMBL/GenBank/DDBJ databases">
        <authorList>
            <person name="Sun Q."/>
            <person name="Zhou Y."/>
        </authorList>
    </citation>
    <scope>NUCLEOTIDE SEQUENCE</scope>
    <source>
        <strain evidence="3">CGMCC 4.7398</strain>
    </source>
</reference>
<dbReference type="InterPro" id="IPR011576">
    <property type="entry name" value="Pyridox_Oxase_N"/>
</dbReference>
<dbReference type="PANTHER" id="PTHR35176:SF4">
    <property type="entry name" value="PYRIDOXAMINE 5'-PHOSPHATE OXIDASE-RELATED FMN-BINDING"/>
    <property type="match status" value="1"/>
</dbReference>
<dbReference type="Proteomes" id="UP000627369">
    <property type="component" value="Unassembled WGS sequence"/>
</dbReference>
<gene>
    <name evidence="3" type="ORF">GCM10017772_11410</name>
</gene>
<evidence type="ECO:0000259" key="2">
    <source>
        <dbReference type="Pfam" id="PF01243"/>
    </source>
</evidence>
<evidence type="ECO:0000256" key="1">
    <source>
        <dbReference type="ARBA" id="ARBA00023002"/>
    </source>
</evidence>
<dbReference type="Gene3D" id="2.30.110.10">
    <property type="entry name" value="Electron Transport, Fmn-binding Protein, Chain A"/>
    <property type="match status" value="1"/>
</dbReference>
<keyword evidence="4" id="KW-1185">Reference proteome</keyword>
<comment type="caution">
    <text evidence="3">The sequence shown here is derived from an EMBL/GenBank/DDBJ whole genome shotgun (WGS) entry which is preliminary data.</text>
</comment>
<dbReference type="AlphaFoldDB" id="A0A919FLU5"/>
<dbReference type="PANTHER" id="PTHR35176">
    <property type="entry name" value="HEME OXYGENASE HI_0854-RELATED"/>
    <property type="match status" value="1"/>
</dbReference>
<dbReference type="InterPro" id="IPR012349">
    <property type="entry name" value="Split_barrel_FMN-bd"/>
</dbReference>
<dbReference type="EMBL" id="BNAS01000001">
    <property type="protein sequence ID" value="GHH68253.1"/>
    <property type="molecule type" value="Genomic_DNA"/>
</dbReference>
<protein>
    <recommendedName>
        <fullName evidence="2">Pyridoxamine 5'-phosphate oxidase N-terminal domain-containing protein</fullName>
    </recommendedName>
</protein>
<dbReference type="GO" id="GO:0016627">
    <property type="term" value="F:oxidoreductase activity, acting on the CH-CH group of donors"/>
    <property type="evidence" value="ECO:0007669"/>
    <property type="project" value="TreeGrafter"/>
</dbReference>
<feature type="domain" description="Pyridoxamine 5'-phosphate oxidase N-terminal" evidence="2">
    <location>
        <begin position="40"/>
        <end position="116"/>
    </location>
</feature>
<dbReference type="SUPFAM" id="SSF50475">
    <property type="entry name" value="FMN-binding split barrel"/>
    <property type="match status" value="1"/>
</dbReference>
<name>A0A919FLU5_9MICO</name>
<dbReference type="GO" id="GO:0005829">
    <property type="term" value="C:cytosol"/>
    <property type="evidence" value="ECO:0007669"/>
    <property type="project" value="TreeGrafter"/>
</dbReference>
<reference evidence="3" key="1">
    <citation type="journal article" date="2014" name="Int. J. Syst. Evol. Microbiol.">
        <title>Complete genome sequence of Corynebacterium casei LMG S-19264T (=DSM 44701T), isolated from a smear-ripened cheese.</title>
        <authorList>
            <consortium name="US DOE Joint Genome Institute (JGI-PGF)"/>
            <person name="Walter F."/>
            <person name="Albersmeier A."/>
            <person name="Kalinowski J."/>
            <person name="Ruckert C."/>
        </authorList>
    </citation>
    <scope>NUCLEOTIDE SEQUENCE</scope>
    <source>
        <strain evidence="3">CGMCC 4.7398</strain>
    </source>
</reference>
<sequence length="177" mass="18586">MKSKNLADLYGLQPLEWETVAASLADVGDQAPGGQGPDRHSHWLTTINPDGSPHTTGVGAFWDAGGFYVVSGRSARKGRNMEREPRCTIAVATDDYDVVVEGIAELVTDPATVAHIAKVAVDGGWPAEPDESGSALTAPYSAPSAGPAPWHVYRVTPTKANALYVRDPGGATAWSFA</sequence>
<dbReference type="GO" id="GO:0070967">
    <property type="term" value="F:coenzyme F420 binding"/>
    <property type="evidence" value="ECO:0007669"/>
    <property type="project" value="TreeGrafter"/>
</dbReference>
<dbReference type="InterPro" id="IPR052019">
    <property type="entry name" value="F420H2_bilvrd_red/Heme_oxyg"/>
</dbReference>